<proteinExistence type="predicted"/>
<dbReference type="OrthoDB" id="41762at2759"/>
<accession>A0A448YWC0</accession>
<name>A0A448YWC0_9STRA</name>
<organism evidence="3 4">
    <name type="scientific">Pseudo-nitzschia multistriata</name>
    <dbReference type="NCBI Taxonomy" id="183589"/>
    <lineage>
        <taxon>Eukaryota</taxon>
        <taxon>Sar</taxon>
        <taxon>Stramenopiles</taxon>
        <taxon>Ochrophyta</taxon>
        <taxon>Bacillariophyta</taxon>
        <taxon>Bacillariophyceae</taxon>
        <taxon>Bacillariophycidae</taxon>
        <taxon>Bacillariales</taxon>
        <taxon>Bacillariaceae</taxon>
        <taxon>Pseudo-nitzschia</taxon>
    </lineage>
</organism>
<gene>
    <name evidence="3" type="ORF">PSNMU_V1.4_AUG-EV-PASAV3_0007740</name>
</gene>
<dbReference type="PROSITE" id="PS51257">
    <property type="entry name" value="PROKAR_LIPOPROTEIN"/>
    <property type="match status" value="1"/>
</dbReference>
<feature type="signal peptide" evidence="2">
    <location>
        <begin position="1"/>
        <end position="29"/>
    </location>
</feature>
<protein>
    <submittedName>
        <fullName evidence="3">Uncharacterized protein</fullName>
    </submittedName>
</protein>
<feature type="transmembrane region" description="Helical" evidence="1">
    <location>
        <begin position="226"/>
        <end position="247"/>
    </location>
</feature>
<reference evidence="3 4" key="1">
    <citation type="submission" date="2019-01" db="EMBL/GenBank/DDBJ databases">
        <authorList>
            <person name="Ferrante I. M."/>
        </authorList>
    </citation>
    <scope>NUCLEOTIDE SEQUENCE [LARGE SCALE GENOMIC DNA]</scope>
    <source>
        <strain evidence="3 4">B856</strain>
    </source>
</reference>
<keyword evidence="4" id="KW-1185">Reference proteome</keyword>
<keyword evidence="2" id="KW-0732">Signal</keyword>
<evidence type="ECO:0000256" key="2">
    <source>
        <dbReference type="SAM" id="SignalP"/>
    </source>
</evidence>
<sequence>MPRMTRIRSLVAFLLLGACALLSNGVCHAFVSHRTAARPVPNNRFHRGRSPAGSTDTRLCAIPPEILVDVEGSRVQFFGWFFGASGGMGIAVGAFPRMYEQFRALRALRGCEPSLGGETVGLSPLCGYPEDLCVRDLEKVVNNKLSIEQIVEKFPIENNFLSRNGYITFLAYERANKGNNPLVVRAVFDSFAQSTDACDPNVAQDKIDSYKEDVYQINGTLLQSKLVGYSAIGTLLFLLGLALSVMVGQLKNGWFPSWTLADGIFNIPDFWI</sequence>
<dbReference type="EMBL" id="CAACVS010000018">
    <property type="protein sequence ID" value="VEU34081.1"/>
    <property type="molecule type" value="Genomic_DNA"/>
</dbReference>
<feature type="transmembrane region" description="Helical" evidence="1">
    <location>
        <begin position="77"/>
        <end position="99"/>
    </location>
</feature>
<evidence type="ECO:0000313" key="4">
    <source>
        <dbReference type="Proteomes" id="UP000291116"/>
    </source>
</evidence>
<evidence type="ECO:0000313" key="3">
    <source>
        <dbReference type="EMBL" id="VEU34081.1"/>
    </source>
</evidence>
<feature type="chain" id="PRO_5019294219" evidence="2">
    <location>
        <begin position="30"/>
        <end position="272"/>
    </location>
</feature>
<evidence type="ECO:0000256" key="1">
    <source>
        <dbReference type="SAM" id="Phobius"/>
    </source>
</evidence>
<dbReference type="AlphaFoldDB" id="A0A448YWC0"/>
<keyword evidence="1" id="KW-0812">Transmembrane</keyword>
<dbReference type="Proteomes" id="UP000291116">
    <property type="component" value="Unassembled WGS sequence"/>
</dbReference>
<keyword evidence="1" id="KW-1133">Transmembrane helix</keyword>
<keyword evidence="1" id="KW-0472">Membrane</keyword>